<evidence type="ECO:0000313" key="2">
    <source>
        <dbReference type="Proteomes" id="UP000183947"/>
    </source>
</evidence>
<evidence type="ECO:0008006" key="3">
    <source>
        <dbReference type="Google" id="ProtNLM"/>
    </source>
</evidence>
<keyword evidence="2" id="KW-1185">Reference proteome</keyword>
<dbReference type="STRING" id="1121959.SAMN02746009_01629"/>
<dbReference type="AlphaFoldDB" id="A0A1M6VJU3"/>
<dbReference type="RefSeq" id="WP_073282962.1">
    <property type="nucleotide sequence ID" value="NZ_FRAS01000006.1"/>
</dbReference>
<protein>
    <recommendedName>
        <fullName evidence="3">SpoIIAA-like</fullName>
    </recommendedName>
</protein>
<reference evidence="2" key="1">
    <citation type="submission" date="2016-11" db="EMBL/GenBank/DDBJ databases">
        <authorList>
            <person name="Varghese N."/>
            <person name="Submissions S."/>
        </authorList>
    </citation>
    <scope>NUCLEOTIDE SEQUENCE [LARGE SCALE GENOMIC DNA]</scope>
    <source>
        <strain evidence="2">DSM 18569</strain>
    </source>
</reference>
<dbReference type="EMBL" id="FRAS01000006">
    <property type="protein sequence ID" value="SHK81621.1"/>
    <property type="molecule type" value="Genomic_DNA"/>
</dbReference>
<name>A0A1M6VJU3_9BACT</name>
<dbReference type="OrthoDB" id="884362at2"/>
<sequence length="143" mass="16264">MTSFATAYLDVTYDETQHLLSGRWKRGVMPFELQQGYSAILDVAAATNCRFWLLDIRRRTGVDASDVFWITEEFFPKLQPRMGHTTYMAFLMSPHHLAGVLAGNGADIDSAPDGLPYAFQRFTDEPAALVWLEHCHQHDSVER</sequence>
<dbReference type="Proteomes" id="UP000183947">
    <property type="component" value="Unassembled WGS sequence"/>
</dbReference>
<gene>
    <name evidence="1" type="ORF">SAMN02746009_01629</name>
</gene>
<accession>A0A1M6VJU3</accession>
<evidence type="ECO:0000313" key="1">
    <source>
        <dbReference type="EMBL" id="SHK81621.1"/>
    </source>
</evidence>
<proteinExistence type="predicted"/>
<organism evidence="1 2">
    <name type="scientific">Hymenobacter psychrotolerans DSM 18569</name>
    <dbReference type="NCBI Taxonomy" id="1121959"/>
    <lineage>
        <taxon>Bacteria</taxon>
        <taxon>Pseudomonadati</taxon>
        <taxon>Bacteroidota</taxon>
        <taxon>Cytophagia</taxon>
        <taxon>Cytophagales</taxon>
        <taxon>Hymenobacteraceae</taxon>
        <taxon>Hymenobacter</taxon>
    </lineage>
</organism>